<dbReference type="Pfam" id="PF05746">
    <property type="entry name" value="DALR_1"/>
    <property type="match status" value="1"/>
</dbReference>
<dbReference type="SMART" id="SM00836">
    <property type="entry name" value="DALR_1"/>
    <property type="match status" value="1"/>
</dbReference>
<dbReference type="SUPFAM" id="SSF55190">
    <property type="entry name" value="Arginyl-tRNA synthetase (ArgRS), N-terminal 'additional' domain"/>
    <property type="match status" value="1"/>
</dbReference>
<feature type="transmembrane region" description="Helical" evidence="10">
    <location>
        <begin position="709"/>
        <end position="731"/>
    </location>
</feature>
<dbReference type="GO" id="GO:0005737">
    <property type="term" value="C:cytoplasm"/>
    <property type="evidence" value="ECO:0007669"/>
    <property type="project" value="InterPro"/>
</dbReference>
<evidence type="ECO:0000256" key="10">
    <source>
        <dbReference type="SAM" id="Phobius"/>
    </source>
</evidence>
<keyword evidence="10" id="KW-0472">Membrane</keyword>
<dbReference type="EC" id="6.1.1.19" evidence="2"/>
<evidence type="ECO:0000256" key="8">
    <source>
        <dbReference type="ARBA" id="ARBA00049339"/>
    </source>
</evidence>
<evidence type="ECO:0000256" key="9">
    <source>
        <dbReference type="RuleBase" id="RU363038"/>
    </source>
</evidence>
<dbReference type="EMBL" id="SGBD01000001">
    <property type="protein sequence ID" value="RZD14906.1"/>
    <property type="molecule type" value="Genomic_DNA"/>
</dbReference>
<evidence type="ECO:0000256" key="3">
    <source>
        <dbReference type="ARBA" id="ARBA00022598"/>
    </source>
</evidence>
<dbReference type="PANTHER" id="PTHR11956">
    <property type="entry name" value="ARGINYL-TRNA SYNTHETASE"/>
    <property type="match status" value="1"/>
</dbReference>
<dbReference type="Pfam" id="PF03485">
    <property type="entry name" value="Arg_tRNA_synt_N"/>
    <property type="match status" value="1"/>
</dbReference>
<dbReference type="GO" id="GO:0004814">
    <property type="term" value="F:arginine-tRNA ligase activity"/>
    <property type="evidence" value="ECO:0007669"/>
    <property type="project" value="UniProtKB-EC"/>
</dbReference>
<dbReference type="SMART" id="SM01016">
    <property type="entry name" value="Arg_tRNA_synt_N"/>
    <property type="match status" value="1"/>
</dbReference>
<keyword evidence="6 9" id="KW-0648">Protein biosynthesis</keyword>
<feature type="domain" description="Arginyl tRNA synthetase N-terminal" evidence="12">
    <location>
        <begin position="2"/>
        <end position="96"/>
    </location>
</feature>
<comment type="catalytic activity">
    <reaction evidence="8">
        <text>tRNA(Arg) + L-arginine + ATP = L-arginyl-tRNA(Arg) + AMP + diphosphate</text>
        <dbReference type="Rhea" id="RHEA:20301"/>
        <dbReference type="Rhea" id="RHEA-COMP:9658"/>
        <dbReference type="Rhea" id="RHEA-COMP:9673"/>
        <dbReference type="ChEBI" id="CHEBI:30616"/>
        <dbReference type="ChEBI" id="CHEBI:32682"/>
        <dbReference type="ChEBI" id="CHEBI:33019"/>
        <dbReference type="ChEBI" id="CHEBI:78442"/>
        <dbReference type="ChEBI" id="CHEBI:78513"/>
        <dbReference type="ChEBI" id="CHEBI:456215"/>
        <dbReference type="EC" id="6.1.1.19"/>
    </reaction>
</comment>
<feature type="domain" description="DALR anticodon binding" evidence="11">
    <location>
        <begin position="588"/>
        <end position="734"/>
    </location>
</feature>
<name>A0A519BCA8_9DELT</name>
<dbReference type="Gene3D" id="1.10.730.10">
    <property type="entry name" value="Isoleucyl-tRNA Synthetase, Domain 1"/>
    <property type="match status" value="1"/>
</dbReference>
<evidence type="ECO:0000256" key="7">
    <source>
        <dbReference type="ARBA" id="ARBA00023146"/>
    </source>
</evidence>
<dbReference type="InterPro" id="IPR009080">
    <property type="entry name" value="tRNAsynth_Ia_anticodon-bd"/>
</dbReference>
<keyword evidence="5 9" id="KW-0067">ATP-binding</keyword>
<dbReference type="InterPro" id="IPR035684">
    <property type="entry name" value="ArgRS_core"/>
</dbReference>
<accession>A0A519BCA8</accession>
<comment type="caution">
    <text evidence="13">The sequence shown here is derived from an EMBL/GenBank/DDBJ whole genome shotgun (WGS) entry which is preliminary data.</text>
</comment>
<dbReference type="InterPro" id="IPR008909">
    <property type="entry name" value="DALR_anticod-bd"/>
</dbReference>
<dbReference type="Proteomes" id="UP000320813">
    <property type="component" value="Unassembled WGS sequence"/>
</dbReference>
<evidence type="ECO:0000259" key="11">
    <source>
        <dbReference type="SMART" id="SM00836"/>
    </source>
</evidence>
<dbReference type="Pfam" id="PF00750">
    <property type="entry name" value="tRNA-synt_1d"/>
    <property type="match status" value="2"/>
</dbReference>
<dbReference type="PRINTS" id="PR01038">
    <property type="entry name" value="TRNASYNTHARG"/>
</dbReference>
<evidence type="ECO:0000313" key="14">
    <source>
        <dbReference type="Proteomes" id="UP000320813"/>
    </source>
</evidence>
<evidence type="ECO:0000256" key="2">
    <source>
        <dbReference type="ARBA" id="ARBA00012837"/>
    </source>
</evidence>
<evidence type="ECO:0000259" key="12">
    <source>
        <dbReference type="SMART" id="SM01016"/>
    </source>
</evidence>
<dbReference type="GO" id="GO:0005524">
    <property type="term" value="F:ATP binding"/>
    <property type="evidence" value="ECO:0007669"/>
    <property type="project" value="UniProtKB-KW"/>
</dbReference>
<organism evidence="13 14">
    <name type="scientific">Candidatus Acidulodesulfobacterium ferriphilum</name>
    <dbReference type="NCBI Taxonomy" id="2597223"/>
    <lineage>
        <taxon>Bacteria</taxon>
        <taxon>Deltaproteobacteria</taxon>
        <taxon>Candidatus Acidulodesulfobacterales</taxon>
        <taxon>Candidatus Acidulodesulfobacterium</taxon>
    </lineage>
</organism>
<dbReference type="InterPro" id="IPR001278">
    <property type="entry name" value="Arg-tRNA-ligase"/>
</dbReference>
<evidence type="ECO:0000256" key="4">
    <source>
        <dbReference type="ARBA" id="ARBA00022741"/>
    </source>
</evidence>
<sequence>MDIFKENLISFIIPFIKEKNKQDIDPQEAEKLIKTPPDSSYGDYSVASYYLTKYGFKGKAEDAASELLNYAQANFEQIKDFFNKIEIKGPYVNFFVHKEKFIGVIVKNVLKHNSNYGRGLPRKPEKVIIDFSSPNIAKPFGVGHLRSTVIGMSLANIYEFCGYNVLKINYLGDFGTQFGKLITAFCVFKKGFPLSEFKEKPIEFLYRLYVQYHKEIEDPSSRRTDAREKIEEWGEEGKIKPVLGAAMSWYAFLEMDARTRFKKLEFAMGKSGKGIEDFLKDSEERGGAANTNLDANLSGVGGGEENPSEIYDKYTAAINIDSINPAYCDRLCGYENSNGEGELILWKLFRELSINEFKRIYSILGISFDVYEGESLSAEFAGEIVKILSESGLASESEGAVIVPLEDIKIPALIAKSDGTSLYFSRDIVTAILRMAKFRYDKMIYVVGSEQSLHFNQLISAFALLKKESGRFEKYPPLQKYIAGIGGRLVHVKFGRIIGMSTRKGNLVFLEDYINEAKAKAMEKLSERTNVSGMDAEIGLSQELKEEAALKIGLGAVIFNDLKTRRNMDVNFNWDNVLSFEGQTGPYLQYTASRINSLISRLTKGGGNGASPAENGTNDTAFNAFAGIKEAGTPSDNTFSVSEKDNDFNEIYLIAKQISIFKDSIETALNLNEPSIISSYILELASLFNKYYQNYRLIGRDYEYIKPRLYLLAAIKIVLINALKLLCVPILEKM</sequence>
<evidence type="ECO:0000256" key="6">
    <source>
        <dbReference type="ARBA" id="ARBA00022917"/>
    </source>
</evidence>
<dbReference type="InterPro" id="IPR014729">
    <property type="entry name" value="Rossmann-like_a/b/a_fold"/>
</dbReference>
<reference evidence="13 14" key="1">
    <citation type="submission" date="2019-01" db="EMBL/GenBank/DDBJ databases">
        <title>Insights into ecological role of a new deltaproteobacterial order Candidatus Sinidesulfobacterales (Sva0485) by metagenomics and metatranscriptomics.</title>
        <authorList>
            <person name="Tan S."/>
            <person name="Liu J."/>
            <person name="Fang Y."/>
            <person name="Hedlund B.P."/>
            <person name="Lian Z.H."/>
            <person name="Huang L.Y."/>
            <person name="Li J.T."/>
            <person name="Huang L.N."/>
            <person name="Li W.J."/>
            <person name="Jiang H.C."/>
            <person name="Dong H.L."/>
            <person name="Shu W.S."/>
        </authorList>
    </citation>
    <scope>NUCLEOTIDE SEQUENCE [LARGE SCALE GENOMIC DNA]</scope>
    <source>
        <strain evidence="13">AP3</strain>
    </source>
</reference>
<proteinExistence type="inferred from homology"/>
<dbReference type="GO" id="GO:0006420">
    <property type="term" value="P:arginyl-tRNA aminoacylation"/>
    <property type="evidence" value="ECO:0007669"/>
    <property type="project" value="InterPro"/>
</dbReference>
<dbReference type="AlphaFoldDB" id="A0A519BCA8"/>
<dbReference type="InterPro" id="IPR005148">
    <property type="entry name" value="Arg-tRNA-synth_N"/>
</dbReference>
<dbReference type="PANTHER" id="PTHR11956:SF11">
    <property type="entry name" value="ARGININE--TRNA LIGASE, MITOCHONDRIAL-RELATED"/>
    <property type="match status" value="1"/>
</dbReference>
<keyword evidence="10" id="KW-1133">Transmembrane helix</keyword>
<dbReference type="Gene3D" id="3.30.1360.70">
    <property type="entry name" value="Arginyl tRNA synthetase N-terminal domain"/>
    <property type="match status" value="1"/>
</dbReference>
<keyword evidence="7 9" id="KW-0030">Aminoacyl-tRNA synthetase</keyword>
<protein>
    <recommendedName>
        <fullName evidence="2">arginine--tRNA ligase</fullName>
        <ecNumber evidence="2">6.1.1.19</ecNumber>
    </recommendedName>
</protein>
<keyword evidence="4 9" id="KW-0547">Nucleotide-binding</keyword>
<gene>
    <name evidence="13" type="primary">argS</name>
    <name evidence="13" type="ORF">EVJ47_01065</name>
</gene>
<dbReference type="Gene3D" id="3.40.50.620">
    <property type="entry name" value="HUPs"/>
    <property type="match status" value="1"/>
</dbReference>
<comment type="similarity">
    <text evidence="1 9">Belongs to the class-I aminoacyl-tRNA synthetase family.</text>
</comment>
<evidence type="ECO:0000256" key="1">
    <source>
        <dbReference type="ARBA" id="ARBA00005594"/>
    </source>
</evidence>
<dbReference type="SUPFAM" id="SSF52374">
    <property type="entry name" value="Nucleotidylyl transferase"/>
    <property type="match status" value="2"/>
</dbReference>
<evidence type="ECO:0000313" key="13">
    <source>
        <dbReference type="EMBL" id="RZD14906.1"/>
    </source>
</evidence>
<dbReference type="SUPFAM" id="SSF47323">
    <property type="entry name" value="Anticodon-binding domain of a subclass of class I aminoacyl-tRNA synthetases"/>
    <property type="match status" value="1"/>
</dbReference>
<dbReference type="InterPro" id="IPR036695">
    <property type="entry name" value="Arg-tRNA-synth_N_sf"/>
</dbReference>
<keyword evidence="3 9" id="KW-0436">Ligase</keyword>
<keyword evidence="10" id="KW-0812">Transmembrane</keyword>
<evidence type="ECO:0000256" key="5">
    <source>
        <dbReference type="ARBA" id="ARBA00022840"/>
    </source>
</evidence>